<proteinExistence type="predicted"/>
<organism evidence="2">
    <name type="scientific">uncultured Solirubrobacteraceae bacterium</name>
    <dbReference type="NCBI Taxonomy" id="1162706"/>
    <lineage>
        <taxon>Bacteria</taxon>
        <taxon>Bacillati</taxon>
        <taxon>Actinomycetota</taxon>
        <taxon>Thermoleophilia</taxon>
        <taxon>Solirubrobacterales</taxon>
        <taxon>Solirubrobacteraceae</taxon>
        <taxon>environmental samples</taxon>
    </lineage>
</organism>
<dbReference type="AlphaFoldDB" id="A0A6J4T658"/>
<evidence type="ECO:0000256" key="1">
    <source>
        <dbReference type="SAM" id="MobiDB-lite"/>
    </source>
</evidence>
<feature type="compositionally biased region" description="Basic and acidic residues" evidence="1">
    <location>
        <begin position="33"/>
        <end position="46"/>
    </location>
</feature>
<dbReference type="EMBL" id="CADCVQ010000124">
    <property type="protein sequence ID" value="CAA9515128.1"/>
    <property type="molecule type" value="Genomic_DNA"/>
</dbReference>
<reference evidence="2" key="1">
    <citation type="submission" date="2020-02" db="EMBL/GenBank/DDBJ databases">
        <authorList>
            <person name="Meier V. D."/>
        </authorList>
    </citation>
    <scope>NUCLEOTIDE SEQUENCE</scope>
    <source>
        <strain evidence="2">AVDCRST_MAG67</strain>
    </source>
</reference>
<feature type="compositionally biased region" description="Basic residues" evidence="1">
    <location>
        <begin position="47"/>
        <end position="61"/>
    </location>
</feature>
<gene>
    <name evidence="2" type="ORF">AVDCRST_MAG67-3048</name>
</gene>
<accession>A0A6J4T658</accession>
<protein>
    <submittedName>
        <fullName evidence="2">Uncharacterized protein</fullName>
    </submittedName>
</protein>
<evidence type="ECO:0000313" key="2">
    <source>
        <dbReference type="EMBL" id="CAA9515128.1"/>
    </source>
</evidence>
<sequence>MLLIKIEEVAEGHWTSIFADLRRRCLRARLDHPDDRPRHRVLGRDLRRPHRRRPRHRAKQKPVRLCLLQFSDQD</sequence>
<name>A0A6J4T658_9ACTN</name>
<feature type="region of interest" description="Disordered" evidence="1">
    <location>
        <begin position="33"/>
        <end position="61"/>
    </location>
</feature>